<evidence type="ECO:0000313" key="2">
    <source>
        <dbReference type="Proteomes" id="UP000284902"/>
    </source>
</evidence>
<dbReference type="EMBL" id="QRHG01000003">
    <property type="protein sequence ID" value="RHF62916.1"/>
    <property type="molecule type" value="Genomic_DNA"/>
</dbReference>
<gene>
    <name evidence="1" type="ORF">DW672_01865</name>
</gene>
<protein>
    <submittedName>
        <fullName evidence="1">Uncharacterized protein</fullName>
    </submittedName>
</protein>
<dbReference type="Proteomes" id="UP000284902">
    <property type="component" value="Unassembled WGS sequence"/>
</dbReference>
<dbReference type="RefSeq" id="WP_118212415.1">
    <property type="nucleotide sequence ID" value="NZ_JAQEAN010000005.1"/>
</dbReference>
<accession>A0A414P9K7</accession>
<proteinExistence type="predicted"/>
<dbReference type="AlphaFoldDB" id="A0A414P9K7"/>
<evidence type="ECO:0000313" key="1">
    <source>
        <dbReference type="EMBL" id="RHF62916.1"/>
    </source>
</evidence>
<comment type="caution">
    <text evidence="1">The sequence shown here is derived from an EMBL/GenBank/DDBJ whole genome shotgun (WGS) entry which is preliminary data.</text>
</comment>
<organism evidence="1 2">
    <name type="scientific">[Ruminococcus] lactaris</name>
    <dbReference type="NCBI Taxonomy" id="46228"/>
    <lineage>
        <taxon>Bacteria</taxon>
        <taxon>Bacillati</taxon>
        <taxon>Bacillota</taxon>
        <taxon>Clostridia</taxon>
        <taxon>Lachnospirales</taxon>
        <taxon>Lachnospiraceae</taxon>
        <taxon>Mediterraneibacter</taxon>
    </lineage>
</organism>
<name>A0A414P9K7_9FIRM</name>
<reference evidence="1 2" key="1">
    <citation type="submission" date="2018-08" db="EMBL/GenBank/DDBJ databases">
        <title>A genome reference for cultivated species of the human gut microbiota.</title>
        <authorList>
            <person name="Zou Y."/>
            <person name="Xue W."/>
            <person name="Luo G."/>
        </authorList>
    </citation>
    <scope>NUCLEOTIDE SEQUENCE [LARGE SCALE GENOMIC DNA]</scope>
    <source>
        <strain evidence="1 2">AM25-1LB</strain>
    </source>
</reference>
<sequence length="272" mass="29190">MGLKGITVNTAAEAEAHIYAEDDAAIYQSILGMDAVADIGQQCKATVISNNKIRVSDGVVVVGGHVARIPYGEYEDCEIANGQTGKNRNDLIVARFETTGSGGVDKMTCKVYQGTAGSTAADPSITQDNIYQNGKVREFPLYRVRIEGLNIVAVDQLFTVLPSMATMQEDMTPSTETLKSGVRLQRMGKLRILNLVDTSSAADGTIVNLAVGDRPANYVFAPAIVRGQTYPDFFISVTPASMGTGKVGLFRGANVQMQYDGYICSQIAWLVD</sequence>